<gene>
    <name evidence="1" type="ORF">L2E82_20833</name>
</gene>
<dbReference type="EMBL" id="CM042012">
    <property type="protein sequence ID" value="KAI3750204.1"/>
    <property type="molecule type" value="Genomic_DNA"/>
</dbReference>
<reference evidence="2" key="1">
    <citation type="journal article" date="2022" name="Mol. Ecol. Resour.">
        <title>The genomes of chicory, endive, great burdock and yacon provide insights into Asteraceae palaeo-polyploidization history and plant inulin production.</title>
        <authorList>
            <person name="Fan W."/>
            <person name="Wang S."/>
            <person name="Wang H."/>
            <person name="Wang A."/>
            <person name="Jiang F."/>
            <person name="Liu H."/>
            <person name="Zhao H."/>
            <person name="Xu D."/>
            <person name="Zhang Y."/>
        </authorList>
    </citation>
    <scope>NUCLEOTIDE SEQUENCE [LARGE SCALE GENOMIC DNA]</scope>
    <source>
        <strain evidence="2">cv. Punajuju</strain>
    </source>
</reference>
<accession>A0ACB9DU05</accession>
<reference evidence="1 2" key="2">
    <citation type="journal article" date="2022" name="Mol. Ecol. Resour.">
        <title>The genomes of chicory, endive, great burdock and yacon provide insights into Asteraceae paleo-polyploidization history and plant inulin production.</title>
        <authorList>
            <person name="Fan W."/>
            <person name="Wang S."/>
            <person name="Wang H."/>
            <person name="Wang A."/>
            <person name="Jiang F."/>
            <person name="Liu H."/>
            <person name="Zhao H."/>
            <person name="Xu D."/>
            <person name="Zhang Y."/>
        </authorList>
    </citation>
    <scope>NUCLEOTIDE SEQUENCE [LARGE SCALE GENOMIC DNA]</scope>
    <source>
        <strain evidence="2">cv. Punajuju</strain>
        <tissue evidence="1">Leaves</tissue>
    </source>
</reference>
<protein>
    <submittedName>
        <fullName evidence="1">Uncharacterized protein</fullName>
    </submittedName>
</protein>
<dbReference type="Proteomes" id="UP001055811">
    <property type="component" value="Linkage Group LG04"/>
</dbReference>
<sequence>MSFFHTPLLPHVILLSEGFGLQVQKPEKARDGIVISLALKPFVRFDVCKRPSIFSSPSLLLSELGDDQNSYIQQMKTLGPSVMDSRHFFPSRLATKALTRYNKKEGHVSWIAKLESSQTELKNLLHEVDDRQKELKSMTEKAIKDMETLKEEIQGMLKLWLGFTRILKEGLYSGDPAEKHEMSSLLFVYPGYTQIVSLFLILKKIGTQEHLCDQFRIGSTKSQSLIAIGIQLLEQRVNVGEDVLTREAKKTKGKEAVLFTVS</sequence>
<proteinExistence type="predicted"/>
<evidence type="ECO:0000313" key="1">
    <source>
        <dbReference type="EMBL" id="KAI3750204.1"/>
    </source>
</evidence>
<comment type="caution">
    <text evidence="1">The sequence shown here is derived from an EMBL/GenBank/DDBJ whole genome shotgun (WGS) entry which is preliminary data.</text>
</comment>
<evidence type="ECO:0000313" key="2">
    <source>
        <dbReference type="Proteomes" id="UP001055811"/>
    </source>
</evidence>
<keyword evidence="2" id="KW-1185">Reference proteome</keyword>
<organism evidence="1 2">
    <name type="scientific">Cichorium intybus</name>
    <name type="common">Chicory</name>
    <dbReference type="NCBI Taxonomy" id="13427"/>
    <lineage>
        <taxon>Eukaryota</taxon>
        <taxon>Viridiplantae</taxon>
        <taxon>Streptophyta</taxon>
        <taxon>Embryophyta</taxon>
        <taxon>Tracheophyta</taxon>
        <taxon>Spermatophyta</taxon>
        <taxon>Magnoliopsida</taxon>
        <taxon>eudicotyledons</taxon>
        <taxon>Gunneridae</taxon>
        <taxon>Pentapetalae</taxon>
        <taxon>asterids</taxon>
        <taxon>campanulids</taxon>
        <taxon>Asterales</taxon>
        <taxon>Asteraceae</taxon>
        <taxon>Cichorioideae</taxon>
        <taxon>Cichorieae</taxon>
        <taxon>Cichoriinae</taxon>
        <taxon>Cichorium</taxon>
    </lineage>
</organism>
<name>A0ACB9DU05_CICIN</name>